<protein>
    <submittedName>
        <fullName evidence="1">Uncharacterized protein</fullName>
    </submittedName>
</protein>
<dbReference type="EMBL" id="JANSHE010004305">
    <property type="protein sequence ID" value="KAJ2978902.1"/>
    <property type="molecule type" value="Genomic_DNA"/>
</dbReference>
<organism evidence="1 2">
    <name type="scientific">Trametes sanguinea</name>
    <dbReference type="NCBI Taxonomy" id="158606"/>
    <lineage>
        <taxon>Eukaryota</taxon>
        <taxon>Fungi</taxon>
        <taxon>Dikarya</taxon>
        <taxon>Basidiomycota</taxon>
        <taxon>Agaricomycotina</taxon>
        <taxon>Agaricomycetes</taxon>
        <taxon>Polyporales</taxon>
        <taxon>Polyporaceae</taxon>
        <taxon>Trametes</taxon>
    </lineage>
</organism>
<comment type="caution">
    <text evidence="1">The sequence shown here is derived from an EMBL/GenBank/DDBJ whole genome shotgun (WGS) entry which is preliminary data.</text>
</comment>
<gene>
    <name evidence="1" type="ORF">NUW54_g11224</name>
</gene>
<evidence type="ECO:0000313" key="1">
    <source>
        <dbReference type="EMBL" id="KAJ2978902.1"/>
    </source>
</evidence>
<name>A0ACC1NJ16_9APHY</name>
<accession>A0ACC1NJ16</accession>
<keyword evidence="2" id="KW-1185">Reference proteome</keyword>
<reference evidence="1" key="1">
    <citation type="submission" date="2022-08" db="EMBL/GenBank/DDBJ databases">
        <title>Genome Sequence of Pycnoporus sanguineus.</title>
        <authorList>
            <person name="Buettner E."/>
        </authorList>
    </citation>
    <scope>NUCLEOTIDE SEQUENCE</scope>
    <source>
        <strain evidence="1">CG-C14</strain>
    </source>
</reference>
<sequence length="129" mass="14081">MLHAGREAEARKKTNGGHGLLGGRQCAVEAGWRDASARAAVMIQSANAIAELERAQAEALGELRAPSRMRQQREREGPGAELGVLEGKEERERREEMTRLRRVKSVGEWAAATGGRGQGQQGQKPTWKP</sequence>
<evidence type="ECO:0000313" key="2">
    <source>
        <dbReference type="Proteomes" id="UP001144978"/>
    </source>
</evidence>
<dbReference type="Proteomes" id="UP001144978">
    <property type="component" value="Unassembled WGS sequence"/>
</dbReference>
<proteinExistence type="predicted"/>